<reference evidence="2 3" key="1">
    <citation type="journal article" date="2019" name="Nat. Ecol. Evol.">
        <title>Megaphylogeny resolves global patterns of mushroom evolution.</title>
        <authorList>
            <person name="Varga T."/>
            <person name="Krizsan K."/>
            <person name="Foldi C."/>
            <person name="Dima B."/>
            <person name="Sanchez-Garcia M."/>
            <person name="Sanchez-Ramirez S."/>
            <person name="Szollosi G.J."/>
            <person name="Szarkandi J.G."/>
            <person name="Papp V."/>
            <person name="Albert L."/>
            <person name="Andreopoulos W."/>
            <person name="Angelini C."/>
            <person name="Antonin V."/>
            <person name="Barry K.W."/>
            <person name="Bougher N.L."/>
            <person name="Buchanan P."/>
            <person name="Buyck B."/>
            <person name="Bense V."/>
            <person name="Catcheside P."/>
            <person name="Chovatia M."/>
            <person name="Cooper J."/>
            <person name="Damon W."/>
            <person name="Desjardin D."/>
            <person name="Finy P."/>
            <person name="Geml J."/>
            <person name="Haridas S."/>
            <person name="Hughes K."/>
            <person name="Justo A."/>
            <person name="Karasinski D."/>
            <person name="Kautmanova I."/>
            <person name="Kiss B."/>
            <person name="Kocsube S."/>
            <person name="Kotiranta H."/>
            <person name="LaButti K.M."/>
            <person name="Lechner B.E."/>
            <person name="Liimatainen K."/>
            <person name="Lipzen A."/>
            <person name="Lukacs Z."/>
            <person name="Mihaltcheva S."/>
            <person name="Morgado L.N."/>
            <person name="Niskanen T."/>
            <person name="Noordeloos M.E."/>
            <person name="Ohm R.A."/>
            <person name="Ortiz-Santana B."/>
            <person name="Ovrebo C."/>
            <person name="Racz N."/>
            <person name="Riley R."/>
            <person name="Savchenko A."/>
            <person name="Shiryaev A."/>
            <person name="Soop K."/>
            <person name="Spirin V."/>
            <person name="Szebenyi C."/>
            <person name="Tomsovsky M."/>
            <person name="Tulloss R.E."/>
            <person name="Uehling J."/>
            <person name="Grigoriev I.V."/>
            <person name="Vagvolgyi C."/>
            <person name="Papp T."/>
            <person name="Martin F.M."/>
            <person name="Miettinen O."/>
            <person name="Hibbett D.S."/>
            <person name="Nagy L.G."/>
        </authorList>
    </citation>
    <scope>NUCLEOTIDE SEQUENCE [LARGE SCALE GENOMIC DNA]</scope>
    <source>
        <strain evidence="2 3">CBS 962.96</strain>
    </source>
</reference>
<accession>A0A4V4HG25</accession>
<dbReference type="AlphaFoldDB" id="A0A4V4HG25"/>
<dbReference type="Proteomes" id="UP000297245">
    <property type="component" value="Unassembled WGS sequence"/>
</dbReference>
<evidence type="ECO:0000313" key="3">
    <source>
        <dbReference type="Proteomes" id="UP000297245"/>
    </source>
</evidence>
<feature type="transmembrane region" description="Helical" evidence="1">
    <location>
        <begin position="208"/>
        <end position="229"/>
    </location>
</feature>
<feature type="transmembrane region" description="Helical" evidence="1">
    <location>
        <begin position="117"/>
        <end position="139"/>
    </location>
</feature>
<name>A0A4V4HG25_DENBC</name>
<feature type="transmembrane region" description="Helical" evidence="1">
    <location>
        <begin position="184"/>
        <end position="202"/>
    </location>
</feature>
<dbReference type="EMBL" id="ML179161">
    <property type="protein sequence ID" value="THU97145.1"/>
    <property type="molecule type" value="Genomic_DNA"/>
</dbReference>
<evidence type="ECO:0000313" key="2">
    <source>
        <dbReference type="EMBL" id="THU97145.1"/>
    </source>
</evidence>
<keyword evidence="1" id="KW-0472">Membrane</keyword>
<evidence type="ECO:0000256" key="1">
    <source>
        <dbReference type="SAM" id="Phobius"/>
    </source>
</evidence>
<protein>
    <submittedName>
        <fullName evidence="2">Uncharacterized protein</fullName>
    </submittedName>
</protein>
<feature type="non-terminal residue" evidence="2">
    <location>
        <position position="238"/>
    </location>
</feature>
<keyword evidence="1" id="KW-0812">Transmembrane</keyword>
<dbReference type="OrthoDB" id="3038990at2759"/>
<keyword evidence="1" id="KW-1133">Transmembrane helix</keyword>
<gene>
    <name evidence="2" type="ORF">K435DRAFT_605003</name>
</gene>
<feature type="transmembrane region" description="Helical" evidence="1">
    <location>
        <begin position="75"/>
        <end position="97"/>
    </location>
</feature>
<keyword evidence="3" id="KW-1185">Reference proteome</keyword>
<feature type="non-terminal residue" evidence="2">
    <location>
        <position position="1"/>
    </location>
</feature>
<proteinExistence type="predicted"/>
<organism evidence="2 3">
    <name type="scientific">Dendrothele bispora (strain CBS 962.96)</name>
    <dbReference type="NCBI Taxonomy" id="1314807"/>
    <lineage>
        <taxon>Eukaryota</taxon>
        <taxon>Fungi</taxon>
        <taxon>Dikarya</taxon>
        <taxon>Basidiomycota</taxon>
        <taxon>Agaricomycotina</taxon>
        <taxon>Agaricomycetes</taxon>
        <taxon>Agaricomycetidae</taxon>
        <taxon>Agaricales</taxon>
        <taxon>Agaricales incertae sedis</taxon>
        <taxon>Dendrothele</taxon>
    </lineage>
</organism>
<feature type="transmembrane region" description="Helical" evidence="1">
    <location>
        <begin position="41"/>
        <end position="63"/>
    </location>
</feature>
<sequence length="238" mass="26764">ILIWDILSHLMDDYRMLSGGPFKTPLIVYFASRHIDIDCQIAAIFMKLFFILIVGSASGLFCLRARAVCLGHPLIRALLLGLWVACLGSCFLVFVMVDGIQSPDHGVSSCLMEVNHSFEAGVAILITAMVHDTAVFVAISWKLYQFIHPSNSGHNNHNLGVVFLIPRLTAKSSLWRCMLQDGQFHYLLALFWQLLNIVLLSITSLGLYYRLIMVPAHLMIVSSMACHVFRNVRLGRFR</sequence>